<dbReference type="Pfam" id="PF12079">
    <property type="entry name" value="DUF3558"/>
    <property type="match status" value="1"/>
</dbReference>
<feature type="region of interest" description="Disordered" evidence="1">
    <location>
        <begin position="1"/>
        <end position="26"/>
    </location>
</feature>
<evidence type="ECO:0000313" key="3">
    <source>
        <dbReference type="Proteomes" id="UP001490365"/>
    </source>
</evidence>
<proteinExistence type="predicted"/>
<keyword evidence="3" id="KW-1185">Reference proteome</keyword>
<name>A0ABV1TGA0_9ACTN</name>
<accession>A0ABV1TGA0</accession>
<protein>
    <submittedName>
        <fullName evidence="2">DUF3558 family protein</fullName>
    </submittedName>
</protein>
<evidence type="ECO:0000256" key="1">
    <source>
        <dbReference type="SAM" id="MobiDB-lite"/>
    </source>
</evidence>
<sequence length="300" mass="29900">MQRVAVQPDDQRARNGRKAQRRAGRLRRGLVCAAAVPAVALFATACSSGSDAAAQGTGGGSDSSSSAAGSTDTGGSSAASPEVQAAKYAKLPKPCAVLSQKTLTSLVPKGVKSGKEGTSDDVATRGSCSWSSLDSNGVKGSQFRWLNISFLRFDSDAGRGSGEKQAEAYYTSQVQGAQSVAGAKNTKSVPVSGAGDQATAVRYDLKKKEGAFKQQTVVARVANVVVTLDYNGAGLAGGKAPDADALTKAAEKAAAEAVGSVATANGAAPAPSSPAATPSKSASKSASPSPSPSKSSAKKS</sequence>
<feature type="compositionally biased region" description="Basic residues" evidence="1">
    <location>
        <begin position="14"/>
        <end position="26"/>
    </location>
</feature>
<gene>
    <name evidence="2" type="ORF">ABT211_15950</name>
</gene>
<dbReference type="EMBL" id="JBEOZM010000006">
    <property type="protein sequence ID" value="MER6268773.1"/>
    <property type="molecule type" value="Genomic_DNA"/>
</dbReference>
<feature type="region of interest" description="Disordered" evidence="1">
    <location>
        <begin position="257"/>
        <end position="300"/>
    </location>
</feature>
<dbReference type="Proteomes" id="UP001490365">
    <property type="component" value="Unassembled WGS sequence"/>
</dbReference>
<comment type="caution">
    <text evidence="2">The sequence shown here is derived from an EMBL/GenBank/DDBJ whole genome shotgun (WGS) entry which is preliminary data.</text>
</comment>
<reference evidence="2 3" key="1">
    <citation type="submission" date="2024-06" db="EMBL/GenBank/DDBJ databases">
        <title>The Natural Products Discovery Center: Release of the First 8490 Sequenced Strains for Exploring Actinobacteria Biosynthetic Diversity.</title>
        <authorList>
            <person name="Kalkreuter E."/>
            <person name="Kautsar S.A."/>
            <person name="Yang D."/>
            <person name="Bader C.D."/>
            <person name="Teijaro C.N."/>
            <person name="Fluegel L."/>
            <person name="Davis C.M."/>
            <person name="Simpson J.R."/>
            <person name="Lauterbach L."/>
            <person name="Steele A.D."/>
            <person name="Gui C."/>
            <person name="Meng S."/>
            <person name="Li G."/>
            <person name="Viehrig K."/>
            <person name="Ye F."/>
            <person name="Su P."/>
            <person name="Kiefer A.F."/>
            <person name="Nichols A."/>
            <person name="Cepeda A.J."/>
            <person name="Yan W."/>
            <person name="Fan B."/>
            <person name="Jiang Y."/>
            <person name="Adhikari A."/>
            <person name="Zheng C.-J."/>
            <person name="Schuster L."/>
            <person name="Cowan T.M."/>
            <person name="Smanski M.J."/>
            <person name="Chevrette M.G."/>
            <person name="De Carvalho L.P.S."/>
            <person name="Shen B."/>
        </authorList>
    </citation>
    <scope>NUCLEOTIDE SEQUENCE [LARGE SCALE GENOMIC DNA]</scope>
    <source>
        <strain evidence="2 3">NPDC001694</strain>
    </source>
</reference>
<feature type="compositionally biased region" description="Low complexity" evidence="1">
    <location>
        <begin position="62"/>
        <end position="79"/>
    </location>
</feature>
<organism evidence="2 3">
    <name type="scientific">Streptomyces sp. 900105755</name>
    <dbReference type="NCBI Taxonomy" id="3154389"/>
    <lineage>
        <taxon>Bacteria</taxon>
        <taxon>Bacillati</taxon>
        <taxon>Actinomycetota</taxon>
        <taxon>Actinomycetes</taxon>
        <taxon>Kitasatosporales</taxon>
        <taxon>Streptomycetaceae</taxon>
        <taxon>Streptomyces</taxon>
    </lineage>
</organism>
<dbReference type="InterPro" id="IPR024520">
    <property type="entry name" value="DUF3558"/>
</dbReference>
<dbReference type="RefSeq" id="WP_351957374.1">
    <property type="nucleotide sequence ID" value="NZ_JBEOZM010000006.1"/>
</dbReference>
<evidence type="ECO:0000313" key="2">
    <source>
        <dbReference type="EMBL" id="MER6268773.1"/>
    </source>
</evidence>
<feature type="region of interest" description="Disordered" evidence="1">
    <location>
        <begin position="49"/>
        <end position="79"/>
    </location>
</feature>